<reference evidence="1" key="1">
    <citation type="submission" date="2023-03" db="EMBL/GenBank/DDBJ databases">
        <title>Massive genome expansion in bonnet fungi (Mycena s.s.) driven by repeated elements and novel gene families across ecological guilds.</title>
        <authorList>
            <consortium name="Lawrence Berkeley National Laboratory"/>
            <person name="Harder C.B."/>
            <person name="Miyauchi S."/>
            <person name="Viragh M."/>
            <person name="Kuo A."/>
            <person name="Thoen E."/>
            <person name="Andreopoulos B."/>
            <person name="Lu D."/>
            <person name="Skrede I."/>
            <person name="Drula E."/>
            <person name="Henrissat B."/>
            <person name="Morin E."/>
            <person name="Kohler A."/>
            <person name="Barry K."/>
            <person name="LaButti K."/>
            <person name="Morin E."/>
            <person name="Salamov A."/>
            <person name="Lipzen A."/>
            <person name="Mereny Z."/>
            <person name="Hegedus B."/>
            <person name="Baldrian P."/>
            <person name="Stursova M."/>
            <person name="Weitz H."/>
            <person name="Taylor A."/>
            <person name="Grigoriev I.V."/>
            <person name="Nagy L.G."/>
            <person name="Martin F."/>
            <person name="Kauserud H."/>
        </authorList>
    </citation>
    <scope>NUCLEOTIDE SEQUENCE</scope>
    <source>
        <strain evidence="1">9284</strain>
    </source>
</reference>
<gene>
    <name evidence="1" type="ORF">FB45DRAFT_681707</name>
</gene>
<sequence>ILSAIRRMPPEIFREIFAWTLPNATTNKVAHTIAESMNESPWVLTYVCSVWRAAAISTPSLW</sequence>
<keyword evidence="2" id="KW-1185">Reference proteome</keyword>
<organism evidence="1 2">
    <name type="scientific">Roridomyces roridus</name>
    <dbReference type="NCBI Taxonomy" id="1738132"/>
    <lineage>
        <taxon>Eukaryota</taxon>
        <taxon>Fungi</taxon>
        <taxon>Dikarya</taxon>
        <taxon>Basidiomycota</taxon>
        <taxon>Agaricomycotina</taxon>
        <taxon>Agaricomycetes</taxon>
        <taxon>Agaricomycetidae</taxon>
        <taxon>Agaricales</taxon>
        <taxon>Marasmiineae</taxon>
        <taxon>Mycenaceae</taxon>
        <taxon>Roridomyces</taxon>
    </lineage>
</organism>
<dbReference type="Proteomes" id="UP001221142">
    <property type="component" value="Unassembled WGS sequence"/>
</dbReference>
<dbReference type="AlphaFoldDB" id="A0AAD7F821"/>
<dbReference type="EMBL" id="JARKIF010000047">
    <property type="protein sequence ID" value="KAJ7607883.1"/>
    <property type="molecule type" value="Genomic_DNA"/>
</dbReference>
<accession>A0AAD7F821</accession>
<evidence type="ECO:0000313" key="1">
    <source>
        <dbReference type="EMBL" id="KAJ7607883.1"/>
    </source>
</evidence>
<evidence type="ECO:0008006" key="3">
    <source>
        <dbReference type="Google" id="ProtNLM"/>
    </source>
</evidence>
<evidence type="ECO:0000313" key="2">
    <source>
        <dbReference type="Proteomes" id="UP001221142"/>
    </source>
</evidence>
<feature type="non-terminal residue" evidence="1">
    <location>
        <position position="1"/>
    </location>
</feature>
<proteinExistence type="predicted"/>
<comment type="caution">
    <text evidence="1">The sequence shown here is derived from an EMBL/GenBank/DDBJ whole genome shotgun (WGS) entry which is preliminary data.</text>
</comment>
<feature type="non-terminal residue" evidence="1">
    <location>
        <position position="62"/>
    </location>
</feature>
<protein>
    <recommendedName>
        <fullName evidence="3">F-box domain-containing protein</fullName>
    </recommendedName>
</protein>
<name>A0AAD7F821_9AGAR</name>